<dbReference type="GO" id="GO:0009252">
    <property type="term" value="P:peptidoglycan biosynthetic process"/>
    <property type="evidence" value="ECO:0007669"/>
    <property type="project" value="UniProtKB-UniPathway"/>
</dbReference>
<dbReference type="AlphaFoldDB" id="A0A2S7XPG5"/>
<reference evidence="10 11" key="1">
    <citation type="submission" date="2018-01" db="EMBL/GenBank/DDBJ databases">
        <title>The complete genome sequence of Chromatium okenii LaCa, a purple sulfur bacterium with a turbulent life.</title>
        <authorList>
            <person name="Luedin S.M."/>
            <person name="Liechti N."/>
            <person name="Storelli N."/>
            <person name="Danza F."/>
            <person name="Wittwer M."/>
            <person name="Pothier J.F."/>
            <person name="Tonolla M.A."/>
        </authorList>
    </citation>
    <scope>NUCLEOTIDE SEQUENCE [LARGE SCALE GENOMIC DNA]</scope>
    <source>
        <strain evidence="10 11">LaCa</strain>
    </source>
</reference>
<dbReference type="SUPFAM" id="SSF47090">
    <property type="entry name" value="PGBD-like"/>
    <property type="match status" value="1"/>
</dbReference>
<comment type="similarity">
    <text evidence="2">Belongs to the YkuD family.</text>
</comment>
<dbReference type="Proteomes" id="UP000239936">
    <property type="component" value="Unassembled WGS sequence"/>
</dbReference>
<dbReference type="Gene3D" id="2.40.440.10">
    <property type="entry name" value="L,D-transpeptidase catalytic domain-like"/>
    <property type="match status" value="1"/>
</dbReference>
<gene>
    <name evidence="10" type="ORF">CXB77_16185</name>
</gene>
<dbReference type="PROSITE" id="PS52029">
    <property type="entry name" value="LD_TPASE"/>
    <property type="match status" value="1"/>
</dbReference>
<dbReference type="InterPro" id="IPR045380">
    <property type="entry name" value="LD_TPept_scaffold_dom"/>
</dbReference>
<keyword evidence="11" id="KW-1185">Reference proteome</keyword>
<evidence type="ECO:0000313" key="11">
    <source>
        <dbReference type="Proteomes" id="UP000239936"/>
    </source>
</evidence>
<dbReference type="Pfam" id="PF03734">
    <property type="entry name" value="YkuD"/>
    <property type="match status" value="1"/>
</dbReference>
<accession>A0A2S7XPG5</accession>
<dbReference type="InterPro" id="IPR052905">
    <property type="entry name" value="LD-transpeptidase_YkuD-like"/>
</dbReference>
<dbReference type="Pfam" id="PF20142">
    <property type="entry name" value="Scaffold"/>
    <property type="match status" value="1"/>
</dbReference>
<organism evidence="10 11">
    <name type="scientific">Chromatium okenii</name>
    <dbReference type="NCBI Taxonomy" id="61644"/>
    <lineage>
        <taxon>Bacteria</taxon>
        <taxon>Pseudomonadati</taxon>
        <taxon>Pseudomonadota</taxon>
        <taxon>Gammaproteobacteria</taxon>
        <taxon>Chromatiales</taxon>
        <taxon>Chromatiaceae</taxon>
        <taxon>Chromatium</taxon>
    </lineage>
</organism>
<evidence type="ECO:0000256" key="6">
    <source>
        <dbReference type="ARBA" id="ARBA00023316"/>
    </source>
</evidence>
<evidence type="ECO:0000256" key="3">
    <source>
        <dbReference type="ARBA" id="ARBA00022679"/>
    </source>
</evidence>
<dbReference type="InterPro" id="IPR005490">
    <property type="entry name" value="LD_TPept_cat_dom"/>
</dbReference>
<feature type="region of interest" description="Disordered" evidence="8">
    <location>
        <begin position="546"/>
        <end position="588"/>
    </location>
</feature>
<dbReference type="InterPro" id="IPR002477">
    <property type="entry name" value="Peptidoglycan-bd-like"/>
</dbReference>
<dbReference type="Pfam" id="PF01471">
    <property type="entry name" value="PG_binding_1"/>
    <property type="match status" value="1"/>
</dbReference>
<dbReference type="OrthoDB" id="9778545at2"/>
<evidence type="ECO:0000256" key="5">
    <source>
        <dbReference type="ARBA" id="ARBA00022984"/>
    </source>
</evidence>
<feature type="compositionally biased region" description="Acidic residues" evidence="8">
    <location>
        <begin position="549"/>
        <end position="563"/>
    </location>
</feature>
<dbReference type="InterPro" id="IPR036365">
    <property type="entry name" value="PGBD-like_sf"/>
</dbReference>
<dbReference type="InterPro" id="IPR036366">
    <property type="entry name" value="PGBDSf"/>
</dbReference>
<proteinExistence type="inferred from homology"/>
<dbReference type="EMBL" id="PPGH01000037">
    <property type="protein sequence ID" value="PQJ95629.1"/>
    <property type="molecule type" value="Genomic_DNA"/>
</dbReference>
<dbReference type="GO" id="GO:0071555">
    <property type="term" value="P:cell wall organization"/>
    <property type="evidence" value="ECO:0007669"/>
    <property type="project" value="UniProtKB-UniRule"/>
</dbReference>
<evidence type="ECO:0000259" key="9">
    <source>
        <dbReference type="PROSITE" id="PS52029"/>
    </source>
</evidence>
<keyword evidence="5 7" id="KW-0573">Peptidoglycan synthesis</keyword>
<dbReference type="SUPFAM" id="SSF141523">
    <property type="entry name" value="L,D-transpeptidase catalytic domain-like"/>
    <property type="match status" value="1"/>
</dbReference>
<evidence type="ECO:0000256" key="7">
    <source>
        <dbReference type="PROSITE-ProRule" id="PRU01373"/>
    </source>
</evidence>
<dbReference type="RefSeq" id="WP_105074649.1">
    <property type="nucleotide sequence ID" value="NZ_PPGH01000037.1"/>
</dbReference>
<evidence type="ECO:0000313" key="10">
    <source>
        <dbReference type="EMBL" id="PQJ95629.1"/>
    </source>
</evidence>
<keyword evidence="4 7" id="KW-0133">Cell shape</keyword>
<dbReference type="GO" id="GO:0008360">
    <property type="term" value="P:regulation of cell shape"/>
    <property type="evidence" value="ECO:0007669"/>
    <property type="project" value="UniProtKB-UniRule"/>
</dbReference>
<comment type="pathway">
    <text evidence="1 7">Cell wall biogenesis; peptidoglycan biosynthesis.</text>
</comment>
<name>A0A2S7XPG5_9GAMM</name>
<evidence type="ECO:0000256" key="4">
    <source>
        <dbReference type="ARBA" id="ARBA00022960"/>
    </source>
</evidence>
<dbReference type="Gene3D" id="1.10.101.10">
    <property type="entry name" value="PGBD-like superfamily/PGBD"/>
    <property type="match status" value="1"/>
</dbReference>
<feature type="domain" description="L,D-TPase catalytic" evidence="9">
    <location>
        <begin position="307"/>
        <end position="490"/>
    </location>
</feature>
<dbReference type="UniPathway" id="UPA00219"/>
<dbReference type="InterPro" id="IPR038063">
    <property type="entry name" value="Transpep_catalytic_dom"/>
</dbReference>
<comment type="caution">
    <text evidence="10">The sequence shown here is derived from an EMBL/GenBank/DDBJ whole genome shotgun (WGS) entry which is preliminary data.</text>
</comment>
<feature type="active site" description="Proton donor/acceptor" evidence="7">
    <location>
        <position position="424"/>
    </location>
</feature>
<dbReference type="GO" id="GO:0016740">
    <property type="term" value="F:transferase activity"/>
    <property type="evidence" value="ECO:0007669"/>
    <property type="project" value="UniProtKB-KW"/>
</dbReference>
<feature type="active site" description="Nucleophile" evidence="7">
    <location>
        <position position="443"/>
    </location>
</feature>
<dbReference type="PANTHER" id="PTHR41533">
    <property type="entry name" value="L,D-TRANSPEPTIDASE HI_1667-RELATED"/>
    <property type="match status" value="1"/>
</dbReference>
<dbReference type="CDD" id="cd16913">
    <property type="entry name" value="YkuD_like"/>
    <property type="match status" value="1"/>
</dbReference>
<keyword evidence="6 7" id="KW-0961">Cell wall biogenesis/degradation</keyword>
<evidence type="ECO:0000256" key="2">
    <source>
        <dbReference type="ARBA" id="ARBA00005992"/>
    </source>
</evidence>
<keyword evidence="3" id="KW-0808">Transferase</keyword>
<dbReference type="GO" id="GO:0004180">
    <property type="term" value="F:carboxypeptidase activity"/>
    <property type="evidence" value="ECO:0007669"/>
    <property type="project" value="UniProtKB-ARBA"/>
</dbReference>
<evidence type="ECO:0000256" key="8">
    <source>
        <dbReference type="SAM" id="MobiDB-lite"/>
    </source>
</evidence>
<dbReference type="PANTHER" id="PTHR41533:SF2">
    <property type="entry name" value="BLR7131 PROTEIN"/>
    <property type="match status" value="1"/>
</dbReference>
<sequence length="588" mass="65840">MKLYFYRSLTLFWLALLPQLGHSSTLLNSTLESLRETKTVAFDGVPLLSGRLLAEFYARRGNALVWTTPARVAELLHLTHESQTEGFAPEDFHVATLRALSAPDALNSLAEPARIAADLKLSDALLRYVHHTRFGKLDPLEVDPQYNDRDPVPASLLLKDMLGAVDAVDMQGFLATRQQHPFWYNALKEALTQFIPQADIADLPPLASGANLVKGSRDPRIPLLRERLRILNGHKSTAFTLPDADLFDAQLYAEVVAFQRRFGLFPDGVIGPTTIATLNQPVDVEKADRIRINLERMRWLFNDLASDYVFVDVANYQAHVVRDGAIAWSTRVIVGQTDSQTPMFRDTMNHLVLNPTWTVPISIQKTMGQVSANYMVVDRQTGRKSNGGNVSNYRRYSVIQPPGPKNALGRVKFMFPNRHSVYLHDTPNKSLFARSSRALSHGCVRVENPVKLAEILLHESDWDRARIDQVLDGSKTRYVNLQQGLPVLLYYLTAYANAPGKVSFRPDMYQRDQRVKELFAAPVLSARIAFPDAKMLPLVAPPAPVIMPAEDDGTDDAADEEQLQEVNKKPPSPLPAPQEPVRLTQMEN</sequence>
<evidence type="ECO:0000256" key="1">
    <source>
        <dbReference type="ARBA" id="ARBA00004752"/>
    </source>
</evidence>
<protein>
    <submittedName>
        <fullName evidence="10">Murein L,D-transpeptidase</fullName>
    </submittedName>
</protein>